<accession>A0A815FV91</accession>
<dbReference type="Proteomes" id="UP000663834">
    <property type="component" value="Unassembled WGS sequence"/>
</dbReference>
<dbReference type="GO" id="GO:0003676">
    <property type="term" value="F:nucleic acid binding"/>
    <property type="evidence" value="ECO:0007669"/>
    <property type="project" value="InterPro"/>
</dbReference>
<evidence type="ECO:0008006" key="3">
    <source>
        <dbReference type="Google" id="ProtNLM"/>
    </source>
</evidence>
<protein>
    <recommendedName>
        <fullName evidence="3">Tc1-like transposase DDE domain-containing protein</fullName>
    </recommendedName>
</protein>
<proteinExistence type="predicted"/>
<dbReference type="PANTHER" id="PTHR33939">
    <property type="entry name" value="PROTEIN CBG22215"/>
    <property type="match status" value="1"/>
</dbReference>
<dbReference type="EMBL" id="CAJNOW010001725">
    <property type="protein sequence ID" value="CAF1326938.1"/>
    <property type="molecule type" value="Genomic_DNA"/>
</dbReference>
<sequence>MGSKHFVMWVDRTSSLLRKQLGKREKIVLVIDNAPCHNRLTEDTMPPKRAWRKELITESLKRHRVSVPTKATKAELLELAFNNLPRKRYVVDEEAGKHDIDILRSVFALSNIYLLSKSIFSLPVKHCIFNPIELAWASMKNYVRDNNINFRLSDVRYLAEQWMTSLDAKPATAYLDHARNIENMFKKADSFAEQIGEEIVSEDEEVDSEEEEMFD</sequence>
<evidence type="ECO:0000313" key="1">
    <source>
        <dbReference type="EMBL" id="CAF1326938.1"/>
    </source>
</evidence>
<evidence type="ECO:0000313" key="2">
    <source>
        <dbReference type="Proteomes" id="UP000663834"/>
    </source>
</evidence>
<name>A0A815FV91_9BILA</name>
<dbReference type="InterPro" id="IPR036397">
    <property type="entry name" value="RNaseH_sf"/>
</dbReference>
<dbReference type="PANTHER" id="PTHR33939:SF1">
    <property type="entry name" value="DUF4371 DOMAIN-CONTAINING PROTEIN"/>
    <property type="match status" value="1"/>
</dbReference>
<dbReference type="OrthoDB" id="8190933at2759"/>
<dbReference type="Gene3D" id="3.30.420.10">
    <property type="entry name" value="Ribonuclease H-like superfamily/Ribonuclease H"/>
    <property type="match status" value="1"/>
</dbReference>
<organism evidence="1 2">
    <name type="scientific">Rotaria magnacalcarata</name>
    <dbReference type="NCBI Taxonomy" id="392030"/>
    <lineage>
        <taxon>Eukaryota</taxon>
        <taxon>Metazoa</taxon>
        <taxon>Spiralia</taxon>
        <taxon>Gnathifera</taxon>
        <taxon>Rotifera</taxon>
        <taxon>Eurotatoria</taxon>
        <taxon>Bdelloidea</taxon>
        <taxon>Philodinida</taxon>
        <taxon>Philodinidae</taxon>
        <taxon>Rotaria</taxon>
    </lineage>
</organism>
<reference evidence="1" key="1">
    <citation type="submission" date="2021-02" db="EMBL/GenBank/DDBJ databases">
        <authorList>
            <person name="Nowell W R."/>
        </authorList>
    </citation>
    <scope>NUCLEOTIDE SEQUENCE</scope>
</reference>
<dbReference type="AlphaFoldDB" id="A0A815FV91"/>
<comment type="caution">
    <text evidence="1">The sequence shown here is derived from an EMBL/GenBank/DDBJ whole genome shotgun (WGS) entry which is preliminary data.</text>
</comment>
<gene>
    <name evidence="1" type="ORF">KQP761_LOCUS6037</name>
</gene>